<dbReference type="EMBL" id="LT553587">
    <property type="protein sequence ID" value="SAM01825.1"/>
    <property type="molecule type" value="Genomic_DNA"/>
</dbReference>
<dbReference type="Proteomes" id="UP000078561">
    <property type="component" value="Unassembled WGS sequence"/>
</dbReference>
<keyword evidence="3" id="KW-1185">Reference proteome</keyword>
<feature type="compositionally biased region" description="Acidic residues" evidence="1">
    <location>
        <begin position="118"/>
        <end position="141"/>
    </location>
</feature>
<reference evidence="2" key="1">
    <citation type="submission" date="2016-04" db="EMBL/GenBank/DDBJ databases">
        <authorList>
            <person name="Evans L.H."/>
            <person name="Alamgir A."/>
            <person name="Owens N."/>
            <person name="Weber N.D."/>
            <person name="Virtaneva K."/>
            <person name="Barbian K."/>
            <person name="Babar A."/>
            <person name="Rosenke K."/>
        </authorList>
    </citation>
    <scope>NUCLEOTIDE SEQUENCE [LARGE SCALE GENOMIC DNA]</scope>
    <source>
        <strain evidence="2">CBS 101.48</strain>
    </source>
</reference>
<dbReference type="Gene3D" id="3.30.710.10">
    <property type="entry name" value="Potassium Channel Kv1.1, Chain A"/>
    <property type="match status" value="1"/>
</dbReference>
<protein>
    <submittedName>
        <fullName evidence="2">Uncharacterized protein</fullName>
    </submittedName>
</protein>
<dbReference type="OMA" id="RKCWWGE"/>
<evidence type="ECO:0000256" key="1">
    <source>
        <dbReference type="SAM" id="MobiDB-lite"/>
    </source>
</evidence>
<gene>
    <name evidence="2" type="primary">ABSGL_07574.1 scaffold 8890</name>
</gene>
<dbReference type="STRING" id="4829.A0A168P683"/>
<feature type="region of interest" description="Disordered" evidence="1">
    <location>
        <begin position="82"/>
        <end position="141"/>
    </location>
</feature>
<dbReference type="OrthoDB" id="9451547at2759"/>
<feature type="region of interest" description="Disordered" evidence="1">
    <location>
        <begin position="175"/>
        <end position="196"/>
    </location>
</feature>
<proteinExistence type="predicted"/>
<organism evidence="2">
    <name type="scientific">Absidia glauca</name>
    <name type="common">Pin mould</name>
    <dbReference type="NCBI Taxonomy" id="4829"/>
    <lineage>
        <taxon>Eukaryota</taxon>
        <taxon>Fungi</taxon>
        <taxon>Fungi incertae sedis</taxon>
        <taxon>Mucoromycota</taxon>
        <taxon>Mucoromycotina</taxon>
        <taxon>Mucoromycetes</taxon>
        <taxon>Mucorales</taxon>
        <taxon>Cunninghamellaceae</taxon>
        <taxon>Absidia</taxon>
    </lineage>
</organism>
<dbReference type="InterPro" id="IPR011333">
    <property type="entry name" value="SKP1/BTB/POZ_sf"/>
</dbReference>
<evidence type="ECO:0000313" key="3">
    <source>
        <dbReference type="Proteomes" id="UP000078561"/>
    </source>
</evidence>
<dbReference type="InParanoid" id="A0A168P683"/>
<name>A0A168P683_ABSGL</name>
<feature type="compositionally biased region" description="Basic and acidic residues" evidence="1">
    <location>
        <begin position="100"/>
        <end position="117"/>
    </location>
</feature>
<dbReference type="AlphaFoldDB" id="A0A168P683"/>
<dbReference type="SUPFAM" id="SSF54695">
    <property type="entry name" value="POZ domain"/>
    <property type="match status" value="1"/>
</dbReference>
<feature type="compositionally biased region" description="Low complexity" evidence="1">
    <location>
        <begin position="180"/>
        <end position="195"/>
    </location>
</feature>
<evidence type="ECO:0000313" key="2">
    <source>
        <dbReference type="EMBL" id="SAM01825.1"/>
    </source>
</evidence>
<accession>A0A168P683</accession>
<sequence length="385" mass="43169">MASESPIAQVPEPSIDIEYDDDLIYQQNDDDDGFEQDAIPQILRLDLRGSRMDLDRDTLVNLPESLLIAMFPNGLILGGKQDDYDEDSVGGSGTGANEKSSTDSKDDRTSSSQKEDDNGGDDNDNDNDNDGNDDDDDDDDDFVVTFVDFDPICLEYVLHFYRQAQQLSNEKQQRLASEIASSNTNDNDNATATATPSMNMYNSPAYYPLMDKQPIIVLREELEYFCVPSRKKLSVADMATLKLESGQYLRHQDEIFAALQKSIARENNMAEQHLIDMLCDAGFSQNDRWGHRSLEPMRTCIISMGLVLLNTTGPHNHMATAQKLLLFWRKPAVSLFHFCLSSLLTDILYLRTHHSESVGGMETQWISKANRLDSGQEGLGASNWP</sequence>